<protein>
    <submittedName>
        <fullName evidence="2">GNAT family N-acetyltransferase</fullName>
    </submittedName>
</protein>
<sequence length="343" mass="37461">MNDLVIETVDPHDRDAFDAFYDVYLAAEHAMGDVASPWMREEVRASFLEQGARRWIGGFRGLRDGRVVVVGQVSTPLLDNLDSATLAVHVHPGSQRRGLATQMVQRLEVEARERGRALLNAESVWSHEAGSEGAGEPGPEFARASGYELGLGDVKRVLELPVPAGLLDGLAAEAAPHHAAYTLRSFAGPVPEDLVDGWARLTSTLMTEAPTGELEREPESADPAVVREDEALLARQGRRKYNTVALDARGDVVAYSDVATTEHEPGKAYQWGTLVRRDARGHRLGLAVKVANLRLLQARRPDLTQLTTYNAEVNAHMVGVNERLGFVPIARLGEFQKRLVVGT</sequence>
<feature type="domain" description="N-acetyltransferase" evidence="1">
    <location>
        <begin position="4"/>
        <end position="163"/>
    </location>
</feature>
<dbReference type="EMBL" id="BAAAQR010000001">
    <property type="protein sequence ID" value="GAA2136422.1"/>
    <property type="molecule type" value="Genomic_DNA"/>
</dbReference>
<name>A0ABN2Z437_9ACTN</name>
<dbReference type="InterPro" id="IPR016181">
    <property type="entry name" value="Acyl_CoA_acyltransferase"/>
</dbReference>
<reference evidence="2 3" key="1">
    <citation type="journal article" date="2019" name="Int. J. Syst. Evol. Microbiol.">
        <title>The Global Catalogue of Microorganisms (GCM) 10K type strain sequencing project: providing services to taxonomists for standard genome sequencing and annotation.</title>
        <authorList>
            <consortium name="The Broad Institute Genomics Platform"/>
            <consortium name="The Broad Institute Genome Sequencing Center for Infectious Disease"/>
            <person name="Wu L."/>
            <person name="Ma J."/>
        </authorList>
    </citation>
    <scope>NUCLEOTIDE SEQUENCE [LARGE SCALE GENOMIC DNA]</scope>
    <source>
        <strain evidence="2 3">JCM 16022</strain>
    </source>
</reference>
<evidence type="ECO:0000313" key="2">
    <source>
        <dbReference type="EMBL" id="GAA2136422.1"/>
    </source>
</evidence>
<dbReference type="Gene3D" id="3.40.630.30">
    <property type="match status" value="1"/>
</dbReference>
<dbReference type="RefSeq" id="WP_344146389.1">
    <property type="nucleotide sequence ID" value="NZ_BAAAQR010000001.1"/>
</dbReference>
<organism evidence="2 3">
    <name type="scientific">Nocardioides koreensis</name>
    <dbReference type="NCBI Taxonomy" id="433651"/>
    <lineage>
        <taxon>Bacteria</taxon>
        <taxon>Bacillati</taxon>
        <taxon>Actinomycetota</taxon>
        <taxon>Actinomycetes</taxon>
        <taxon>Propionibacteriales</taxon>
        <taxon>Nocardioidaceae</taxon>
        <taxon>Nocardioides</taxon>
    </lineage>
</organism>
<dbReference type="Pfam" id="PF00583">
    <property type="entry name" value="Acetyltransf_1"/>
    <property type="match status" value="1"/>
</dbReference>
<evidence type="ECO:0000259" key="1">
    <source>
        <dbReference type="PROSITE" id="PS51186"/>
    </source>
</evidence>
<dbReference type="InterPro" id="IPR000182">
    <property type="entry name" value="GNAT_dom"/>
</dbReference>
<dbReference type="PROSITE" id="PS51186">
    <property type="entry name" value="GNAT"/>
    <property type="match status" value="1"/>
</dbReference>
<keyword evidence="3" id="KW-1185">Reference proteome</keyword>
<dbReference type="Proteomes" id="UP001501771">
    <property type="component" value="Unassembled WGS sequence"/>
</dbReference>
<evidence type="ECO:0000313" key="3">
    <source>
        <dbReference type="Proteomes" id="UP001501771"/>
    </source>
</evidence>
<proteinExistence type="predicted"/>
<dbReference type="CDD" id="cd04301">
    <property type="entry name" value="NAT_SF"/>
    <property type="match status" value="1"/>
</dbReference>
<dbReference type="SUPFAM" id="SSF55729">
    <property type="entry name" value="Acyl-CoA N-acyltransferases (Nat)"/>
    <property type="match status" value="2"/>
</dbReference>
<gene>
    <name evidence="2" type="ORF">GCM10009844_02610</name>
</gene>
<comment type="caution">
    <text evidence="2">The sequence shown here is derived from an EMBL/GenBank/DDBJ whole genome shotgun (WGS) entry which is preliminary data.</text>
</comment>
<accession>A0ABN2Z437</accession>